<evidence type="ECO:0000256" key="2">
    <source>
        <dbReference type="ARBA" id="ARBA00022971"/>
    </source>
</evidence>
<evidence type="ECO:0000259" key="5">
    <source>
        <dbReference type="Pfam" id="PF18821"/>
    </source>
</evidence>
<accession>A0A431VMK7</accession>
<proteinExistence type="inferred from homology"/>
<keyword evidence="2" id="KW-0184">Conjugation</keyword>
<feature type="region of interest" description="Disordered" evidence="3">
    <location>
        <begin position="759"/>
        <end position="795"/>
    </location>
</feature>
<sequence>MELQAIPCALRGPATGRQGKNGKAMTTRDAQYHCSVKAVGRSAGRSAVAAAAYRSGARLENPRTGEVHDYRFRSGVVHAEIIVPAGCEWAADRQALWGTVETATTRKNGRLCTEVEVALPAAFTDEQRLALVRGFARSLTDEGEVGVDFAIHSPPRRRGQADELPGRGESKNWHAHILMTHHLLTPDGPSKTVSRIADGADAVTALRARWAEYINASLAAAGIDARQDHRTLAAQGIDRTPTRHLGATVAALERHGIRTERGEIHRALHRARQEQRRAGIAITLLEGEQQRRAERRQRPPPPAAPPAPTQSKPPQQGTPAMTKKYIPRGRVIGRGGRPPHRSPEQRERKHPHEQTDDLRAWLWTQAYGPAAMPRNWLMSTTAMWTYGRDSDPDGIYAQLASNAGRLYDSGGAITWSHDTTPTDDQRAAAIEAMLDMAVEGRGWTALSFFGDEPFRIAAARQATRRGLTVTDADLRAVVDDERRRLAQQAEATEPSTPAPDAALGIVQASPPTPAAIAVAAFSMQPSPIVATFLAAGREAHTSGADTDKWLSLCSARMSEAERAEITAYFADQPAASARWLAACDNVLTADALSAGQMRGGTRLLRSVLDVTPPDRRLIVSDILHERADAAETGNPTDLAALRRRSAAQALAQAWDRMCDEHERAERDAARVEESPHPPVAAADIRTLGDEVLSAKRAERDRTGDPLDTVRAERALTMALDRAPRETRRAFADALTGKADALTSALAVAAMVADDHAAGLSSLSEVPRSASRPPHTEKIEDDDKEHSAGIDAPRPV</sequence>
<evidence type="ECO:0008006" key="8">
    <source>
        <dbReference type="Google" id="ProtNLM"/>
    </source>
</evidence>
<dbReference type="InterPro" id="IPR005053">
    <property type="entry name" value="MobA_MobL"/>
</dbReference>
<evidence type="ECO:0000256" key="3">
    <source>
        <dbReference type="SAM" id="MobiDB-lite"/>
    </source>
</evidence>
<evidence type="ECO:0000256" key="1">
    <source>
        <dbReference type="ARBA" id="ARBA00010873"/>
    </source>
</evidence>
<dbReference type="Proteomes" id="UP000277007">
    <property type="component" value="Unassembled WGS sequence"/>
</dbReference>
<feature type="compositionally biased region" description="Pro residues" evidence="3">
    <location>
        <begin position="299"/>
        <end position="308"/>
    </location>
</feature>
<dbReference type="AlphaFoldDB" id="A0A431VMK7"/>
<name>A0A431VMK7_9PROT</name>
<feature type="region of interest" description="Disordered" evidence="3">
    <location>
        <begin position="284"/>
        <end position="355"/>
    </location>
</feature>
<feature type="domain" description="Large polyvalent protein-associated" evidence="5">
    <location>
        <begin position="400"/>
        <end position="480"/>
    </location>
</feature>
<dbReference type="InterPro" id="IPR040677">
    <property type="entry name" value="LPD7"/>
</dbReference>
<keyword evidence="7" id="KW-1185">Reference proteome</keyword>
<evidence type="ECO:0000313" key="6">
    <source>
        <dbReference type="EMBL" id="RTR23050.1"/>
    </source>
</evidence>
<protein>
    <recommendedName>
        <fullName evidence="8">MobA/MobL protein domain-containing protein</fullName>
    </recommendedName>
</protein>
<comment type="caution">
    <text evidence="6">The sequence shown here is derived from an EMBL/GenBank/DDBJ whole genome shotgun (WGS) entry which is preliminary data.</text>
</comment>
<dbReference type="EMBL" id="RXMA01000003">
    <property type="protein sequence ID" value="RTR23050.1"/>
    <property type="molecule type" value="Genomic_DNA"/>
</dbReference>
<feature type="compositionally biased region" description="Basic and acidic residues" evidence="3">
    <location>
        <begin position="341"/>
        <end position="355"/>
    </location>
</feature>
<gene>
    <name evidence="6" type="ORF">EJ903_05655</name>
</gene>
<comment type="similarity">
    <text evidence="1">Belongs to the MobA/MobL family.</text>
</comment>
<evidence type="ECO:0000313" key="7">
    <source>
        <dbReference type="Proteomes" id="UP000277007"/>
    </source>
</evidence>
<organism evidence="6 7">
    <name type="scientific">Azospirillum griseum</name>
    <dbReference type="NCBI Taxonomy" id="2496639"/>
    <lineage>
        <taxon>Bacteria</taxon>
        <taxon>Pseudomonadati</taxon>
        <taxon>Pseudomonadota</taxon>
        <taxon>Alphaproteobacteria</taxon>
        <taxon>Rhodospirillales</taxon>
        <taxon>Azospirillaceae</taxon>
        <taxon>Azospirillum</taxon>
    </lineage>
</organism>
<dbReference type="Pfam" id="PF03389">
    <property type="entry name" value="MobA_MobL"/>
    <property type="match status" value="1"/>
</dbReference>
<dbReference type="Pfam" id="PF18821">
    <property type="entry name" value="LPD7"/>
    <property type="match status" value="1"/>
</dbReference>
<evidence type="ECO:0000259" key="4">
    <source>
        <dbReference type="Pfam" id="PF03389"/>
    </source>
</evidence>
<reference evidence="6 7" key="1">
    <citation type="submission" date="2018-12" db="EMBL/GenBank/DDBJ databases">
        <authorList>
            <person name="Yang Y."/>
        </authorList>
    </citation>
    <scope>NUCLEOTIDE SEQUENCE [LARGE SCALE GENOMIC DNA]</scope>
    <source>
        <strain evidence="6 7">L-25-5w-1</strain>
    </source>
</reference>
<feature type="domain" description="MobA/MobL protein" evidence="4">
    <location>
        <begin position="45"/>
        <end position="254"/>
    </location>
</feature>
<dbReference type="Gene3D" id="3.30.930.30">
    <property type="match status" value="1"/>
</dbReference>